<reference evidence="3" key="1">
    <citation type="submission" date="2022-11" db="UniProtKB">
        <authorList>
            <consortium name="WormBaseParasite"/>
        </authorList>
    </citation>
    <scope>IDENTIFICATION</scope>
</reference>
<accession>A0A915NRR0</accession>
<evidence type="ECO:0000313" key="2">
    <source>
        <dbReference type="Proteomes" id="UP000887560"/>
    </source>
</evidence>
<feature type="compositionally biased region" description="Polar residues" evidence="1">
    <location>
        <begin position="114"/>
        <end position="124"/>
    </location>
</feature>
<dbReference type="WBParaSite" id="scf7180000420281.g5038">
    <property type="protein sequence ID" value="scf7180000420281.g5038"/>
    <property type="gene ID" value="scf7180000420281.g5038"/>
</dbReference>
<feature type="region of interest" description="Disordered" evidence="1">
    <location>
        <begin position="14"/>
        <end position="55"/>
    </location>
</feature>
<dbReference type="AlphaFoldDB" id="A0A915NRR0"/>
<evidence type="ECO:0000313" key="3">
    <source>
        <dbReference type="WBParaSite" id="scf7180000420281.g5038"/>
    </source>
</evidence>
<proteinExistence type="predicted"/>
<evidence type="ECO:0000256" key="1">
    <source>
        <dbReference type="SAM" id="MobiDB-lite"/>
    </source>
</evidence>
<sequence>LSTVRQTKSCGDLPNLLNLEDDNSYGEYEDEENGTTNNYSSSYSNDADVSSSCDEGEDGSFYSTRSWGSYGINLLAPNLFLIRLILRKAMSASLHLLPQQLSRFNMRLNPENIQESNVTEVPRSSQHKDESSSQDEYFMATNELSSNSSEMYFSDAVFEEKVSRLMPEYNLYSTQQKFRNCAVEACNMNTFLQLIECSFPQECYEQILNNLFFDYHQLDVKKCERIQLLFVRWKSDGILFVFLFYFSRM</sequence>
<keyword evidence="2" id="KW-1185">Reference proteome</keyword>
<feature type="compositionally biased region" description="Acidic residues" evidence="1">
    <location>
        <begin position="19"/>
        <end position="33"/>
    </location>
</feature>
<name>A0A915NRR0_9BILA</name>
<feature type="region of interest" description="Disordered" evidence="1">
    <location>
        <begin position="114"/>
        <end position="134"/>
    </location>
</feature>
<protein>
    <submittedName>
        <fullName evidence="3">Uncharacterized protein</fullName>
    </submittedName>
</protein>
<organism evidence="2 3">
    <name type="scientific">Meloidogyne floridensis</name>
    <dbReference type="NCBI Taxonomy" id="298350"/>
    <lineage>
        <taxon>Eukaryota</taxon>
        <taxon>Metazoa</taxon>
        <taxon>Ecdysozoa</taxon>
        <taxon>Nematoda</taxon>
        <taxon>Chromadorea</taxon>
        <taxon>Rhabditida</taxon>
        <taxon>Tylenchina</taxon>
        <taxon>Tylenchomorpha</taxon>
        <taxon>Tylenchoidea</taxon>
        <taxon>Meloidogynidae</taxon>
        <taxon>Meloidogyninae</taxon>
        <taxon>Meloidogyne</taxon>
    </lineage>
</organism>
<dbReference type="Proteomes" id="UP000887560">
    <property type="component" value="Unplaced"/>
</dbReference>
<feature type="compositionally biased region" description="Low complexity" evidence="1">
    <location>
        <begin position="37"/>
        <end position="52"/>
    </location>
</feature>